<name>A0A3N6RMW6_9CYAN</name>
<organism evidence="1 2">
    <name type="scientific">Okeania hirsuta</name>
    <dbReference type="NCBI Taxonomy" id="1458930"/>
    <lineage>
        <taxon>Bacteria</taxon>
        <taxon>Bacillati</taxon>
        <taxon>Cyanobacteriota</taxon>
        <taxon>Cyanophyceae</taxon>
        <taxon>Oscillatoriophycideae</taxon>
        <taxon>Oscillatoriales</taxon>
        <taxon>Microcoleaceae</taxon>
        <taxon>Okeania</taxon>
    </lineage>
</organism>
<proteinExistence type="predicted"/>
<comment type="caution">
    <text evidence="1">The sequence shown here is derived from an EMBL/GenBank/DDBJ whole genome shotgun (WGS) entry which is preliminary data.</text>
</comment>
<sequence>MKFMSEIKEICTVYLGNSMLDDDYTLYEDGQVKRFYDRNQWSLNNEEWVEVKNLSDRIKQKLLDKCPEDYKNKARQLLSL</sequence>
<dbReference type="EMBL" id="RCBY01000023">
    <property type="protein sequence ID" value="RQH50260.1"/>
    <property type="molecule type" value="Genomic_DNA"/>
</dbReference>
<evidence type="ECO:0000313" key="2">
    <source>
        <dbReference type="Proteomes" id="UP000269154"/>
    </source>
</evidence>
<accession>A0A3N6RMW6</accession>
<dbReference type="AlphaFoldDB" id="A0A3N6RMW6"/>
<evidence type="ECO:0000313" key="1">
    <source>
        <dbReference type="EMBL" id="RQH50260.1"/>
    </source>
</evidence>
<reference evidence="1 2" key="1">
    <citation type="journal article" date="2018" name="ACS Chem. Biol.">
        <title>Ketoreductase domain dysfunction expands chemodiversity: malyngamide biosynthesis in the cyanobacterium Okeania hirsuta.</title>
        <authorList>
            <person name="Moss N.A."/>
            <person name="Leao T."/>
            <person name="Rankin M."/>
            <person name="McCullough T.M."/>
            <person name="Qu P."/>
            <person name="Korobeynikov A."/>
            <person name="Smith J.L."/>
            <person name="Gerwick L."/>
            <person name="Gerwick W.H."/>
        </authorList>
    </citation>
    <scope>NUCLEOTIDE SEQUENCE [LARGE SCALE GENOMIC DNA]</scope>
    <source>
        <strain evidence="1 2">PAB10Feb10-1</strain>
    </source>
</reference>
<keyword evidence="2" id="KW-1185">Reference proteome</keyword>
<protein>
    <submittedName>
        <fullName evidence="1">Uncharacterized protein</fullName>
    </submittedName>
</protein>
<gene>
    <name evidence="1" type="ORF">D5R40_06430</name>
</gene>
<dbReference type="Proteomes" id="UP000269154">
    <property type="component" value="Unassembled WGS sequence"/>
</dbReference>